<dbReference type="GO" id="GO:0016757">
    <property type="term" value="F:glycosyltransferase activity"/>
    <property type="evidence" value="ECO:0007669"/>
    <property type="project" value="InterPro"/>
</dbReference>
<dbReference type="PANTHER" id="PTHR45947:SF3">
    <property type="entry name" value="SULFOQUINOVOSYL TRANSFERASE SQD2"/>
    <property type="match status" value="1"/>
</dbReference>
<sequence length="371" mass="38342">MRASLSGLHVLLSTEAARGLWGYTLELAAGLSGRGVSTTLAVLGPAPSPEQTASAAAIAECRLVVTGLSLDPAAPDGTALREAADAIAGLAWRLQADIAHLHDPALIAGGGIPIPTVVTCHDCAATRWATLEEAPLSPDLTWQRDLAAEGLRAADLLIAPTHAFAELTAAAYGLEAPPLVVRPGRRAPGPVSPCQGLPLVLTSGRLWDRGRNLTALDRVAEGLPVPVQAAGSIESPEGERVALQSVQALGPIPAADLAARLAARPIFASLSRYEPFGLGVLEAAQAGCALVLSDIPTFRELWEEAAILVPPDDAAAAERAITGLLADRDRRRRFGEAARARSEQYGREAALDAIAAVYATLSARLPTGVAA</sequence>
<feature type="domain" description="Glycosyl transferase family 1" evidence="1">
    <location>
        <begin position="245"/>
        <end position="340"/>
    </location>
</feature>
<dbReference type="Pfam" id="PF13439">
    <property type="entry name" value="Glyco_transf_4"/>
    <property type="match status" value="1"/>
</dbReference>
<gene>
    <name evidence="3" type="ORF">F6X51_14750</name>
</gene>
<evidence type="ECO:0000259" key="1">
    <source>
        <dbReference type="Pfam" id="PF00534"/>
    </source>
</evidence>
<dbReference type="EMBL" id="VZZJ01000011">
    <property type="protein sequence ID" value="KAB1072853.1"/>
    <property type="molecule type" value="Genomic_DNA"/>
</dbReference>
<protein>
    <submittedName>
        <fullName evidence="3">Glycosyltransferase family 4 protein</fullName>
    </submittedName>
</protein>
<comment type="caution">
    <text evidence="3">The sequence shown here is derived from an EMBL/GenBank/DDBJ whole genome shotgun (WGS) entry which is preliminary data.</text>
</comment>
<organism evidence="3 4">
    <name type="scientific">Methylobacterium planeticum</name>
    <dbReference type="NCBI Taxonomy" id="2615211"/>
    <lineage>
        <taxon>Bacteria</taxon>
        <taxon>Pseudomonadati</taxon>
        <taxon>Pseudomonadota</taxon>
        <taxon>Alphaproteobacteria</taxon>
        <taxon>Hyphomicrobiales</taxon>
        <taxon>Methylobacteriaceae</taxon>
        <taxon>Methylobacterium</taxon>
    </lineage>
</organism>
<keyword evidence="4" id="KW-1185">Reference proteome</keyword>
<dbReference type="Gene3D" id="3.40.50.2000">
    <property type="entry name" value="Glycogen Phosphorylase B"/>
    <property type="match status" value="2"/>
</dbReference>
<dbReference type="InterPro" id="IPR028098">
    <property type="entry name" value="Glyco_trans_4-like_N"/>
</dbReference>
<dbReference type="RefSeq" id="WP_150964428.1">
    <property type="nucleotide sequence ID" value="NZ_VZZJ01000011.1"/>
</dbReference>
<feature type="domain" description="Glycosyltransferase subfamily 4-like N-terminal" evidence="2">
    <location>
        <begin position="19"/>
        <end position="181"/>
    </location>
</feature>
<evidence type="ECO:0000313" key="3">
    <source>
        <dbReference type="EMBL" id="KAB1072853.1"/>
    </source>
</evidence>
<dbReference type="SUPFAM" id="SSF53756">
    <property type="entry name" value="UDP-Glycosyltransferase/glycogen phosphorylase"/>
    <property type="match status" value="1"/>
</dbReference>
<reference evidence="3 4" key="1">
    <citation type="submission" date="2019-09" db="EMBL/GenBank/DDBJ databases">
        <title>YIM 132548 draft genome.</title>
        <authorList>
            <person name="Jiang L."/>
        </authorList>
    </citation>
    <scope>NUCLEOTIDE SEQUENCE [LARGE SCALE GENOMIC DNA]</scope>
    <source>
        <strain evidence="3 4">YIM 132548</strain>
    </source>
</reference>
<dbReference type="Pfam" id="PF00534">
    <property type="entry name" value="Glycos_transf_1"/>
    <property type="match status" value="1"/>
</dbReference>
<evidence type="ECO:0000313" key="4">
    <source>
        <dbReference type="Proteomes" id="UP000441523"/>
    </source>
</evidence>
<dbReference type="Proteomes" id="UP000441523">
    <property type="component" value="Unassembled WGS sequence"/>
</dbReference>
<dbReference type="InterPro" id="IPR001296">
    <property type="entry name" value="Glyco_trans_1"/>
</dbReference>
<dbReference type="AlphaFoldDB" id="A0A6N6MNJ2"/>
<keyword evidence="3" id="KW-0808">Transferase</keyword>
<name>A0A6N6MNJ2_9HYPH</name>
<evidence type="ECO:0000259" key="2">
    <source>
        <dbReference type="Pfam" id="PF13439"/>
    </source>
</evidence>
<dbReference type="CDD" id="cd03801">
    <property type="entry name" value="GT4_PimA-like"/>
    <property type="match status" value="1"/>
</dbReference>
<accession>A0A6N6MNJ2</accession>
<dbReference type="InterPro" id="IPR050194">
    <property type="entry name" value="Glycosyltransferase_grp1"/>
</dbReference>
<dbReference type="PANTHER" id="PTHR45947">
    <property type="entry name" value="SULFOQUINOVOSYL TRANSFERASE SQD2"/>
    <property type="match status" value="1"/>
</dbReference>
<proteinExistence type="predicted"/>